<feature type="transmembrane region" description="Helical" evidence="1">
    <location>
        <begin position="134"/>
        <end position="155"/>
    </location>
</feature>
<feature type="transmembrane region" description="Helical" evidence="1">
    <location>
        <begin position="12"/>
        <end position="30"/>
    </location>
</feature>
<dbReference type="STRING" id="287986.DV20_12215"/>
<feature type="transmembrane region" description="Helical" evidence="1">
    <location>
        <begin position="50"/>
        <end position="71"/>
    </location>
</feature>
<sequence length="235" mass="24669">MTEDRGFPGRWVGGTALILGPLLLLTGTLLRAPFPFFFPHQIAAATAHPVLMTAAYSAFLAGNVLMGPAVVTLARNIGLRRPAWAAWGGTLVVVGLFERTFHAGIDHAAFTVVRHRGPEAATGFVTDLYQDLHLFSFLSFTIMFGWYVLAIGAYLSGALGRIRSIALATMGLLPLGVLKGTEIVSIIGTTGLVVALLPAGVRLLRGGPRPSRKAILLTGPAVLGLAALGYVSTLG</sequence>
<accession>A0A066UDC5</accession>
<evidence type="ECO:0000256" key="1">
    <source>
        <dbReference type="SAM" id="Phobius"/>
    </source>
</evidence>
<feature type="transmembrane region" description="Helical" evidence="1">
    <location>
        <begin position="215"/>
        <end position="233"/>
    </location>
</feature>
<comment type="caution">
    <text evidence="2">The sequence shown here is derived from an EMBL/GenBank/DDBJ whole genome shotgun (WGS) entry which is preliminary data.</text>
</comment>
<name>A0A066UDC5_9PSEU</name>
<feature type="transmembrane region" description="Helical" evidence="1">
    <location>
        <begin position="83"/>
        <end position="101"/>
    </location>
</feature>
<dbReference type="Proteomes" id="UP000027345">
    <property type="component" value="Unassembled WGS sequence"/>
</dbReference>
<keyword evidence="3" id="KW-1185">Reference proteome</keyword>
<dbReference type="EMBL" id="JMQI01000024">
    <property type="protein sequence ID" value="KDN22139.1"/>
    <property type="molecule type" value="Genomic_DNA"/>
</dbReference>
<gene>
    <name evidence="2" type="ORF">DV20_12215</name>
</gene>
<reference evidence="2 3" key="1">
    <citation type="submission" date="2014-05" db="EMBL/GenBank/DDBJ databases">
        <title>Draft genome sequence of Amycolatopsis rifamycinica DSM 46095.</title>
        <authorList>
            <person name="Lal R."/>
            <person name="Saxena A."/>
            <person name="Kumari R."/>
            <person name="Mukherjee U."/>
            <person name="Singh P."/>
            <person name="Sangwan N."/>
            <person name="Mahato N.K."/>
        </authorList>
    </citation>
    <scope>NUCLEOTIDE SEQUENCE [LARGE SCALE GENOMIC DNA]</scope>
    <source>
        <strain evidence="2 3">DSM 46095</strain>
    </source>
</reference>
<keyword evidence="1" id="KW-0472">Membrane</keyword>
<organism evidence="2 3">
    <name type="scientific">Amycolatopsis rifamycinica</name>
    <dbReference type="NCBI Taxonomy" id="287986"/>
    <lineage>
        <taxon>Bacteria</taxon>
        <taxon>Bacillati</taxon>
        <taxon>Actinomycetota</taxon>
        <taxon>Actinomycetes</taxon>
        <taxon>Pseudonocardiales</taxon>
        <taxon>Pseudonocardiaceae</taxon>
        <taxon>Amycolatopsis</taxon>
    </lineage>
</organism>
<evidence type="ECO:0008006" key="4">
    <source>
        <dbReference type="Google" id="ProtNLM"/>
    </source>
</evidence>
<dbReference type="eggNOG" id="ENOG5033T88">
    <property type="taxonomic scope" value="Bacteria"/>
</dbReference>
<dbReference type="AlphaFoldDB" id="A0A066UDC5"/>
<proteinExistence type="predicted"/>
<keyword evidence="1" id="KW-1133">Transmembrane helix</keyword>
<evidence type="ECO:0000313" key="3">
    <source>
        <dbReference type="Proteomes" id="UP000027345"/>
    </source>
</evidence>
<protein>
    <recommendedName>
        <fullName evidence="4">DUF4386 family protein</fullName>
    </recommendedName>
</protein>
<keyword evidence="1" id="KW-0812">Transmembrane</keyword>
<dbReference type="RefSeq" id="WP_043779393.1">
    <property type="nucleotide sequence ID" value="NZ_JMQI01000024.1"/>
</dbReference>
<dbReference type="OrthoDB" id="3294110at2"/>
<evidence type="ECO:0000313" key="2">
    <source>
        <dbReference type="EMBL" id="KDN22139.1"/>
    </source>
</evidence>